<keyword evidence="1" id="KW-0732">Signal</keyword>
<dbReference type="RefSeq" id="WP_078485050.1">
    <property type="nucleotide sequence ID" value="NZ_MPRL01000097.1"/>
</dbReference>
<comment type="caution">
    <text evidence="2">The sequence shown here is derived from an EMBL/GenBank/DDBJ whole genome shotgun (WGS) entry which is preliminary data.</text>
</comment>
<feature type="signal peptide" evidence="1">
    <location>
        <begin position="1"/>
        <end position="24"/>
    </location>
</feature>
<proteinExistence type="predicted"/>
<evidence type="ECO:0000256" key="1">
    <source>
        <dbReference type="SAM" id="SignalP"/>
    </source>
</evidence>
<dbReference type="Proteomes" id="UP000191110">
    <property type="component" value="Unassembled WGS sequence"/>
</dbReference>
<dbReference type="Gene3D" id="2.40.10.120">
    <property type="match status" value="1"/>
</dbReference>
<evidence type="ECO:0000313" key="3">
    <source>
        <dbReference type="Proteomes" id="UP000191110"/>
    </source>
</evidence>
<dbReference type="PANTHER" id="PTHR22939:SF129">
    <property type="entry name" value="SERINE PROTEASE HTRA2, MITOCHONDRIAL"/>
    <property type="match status" value="1"/>
</dbReference>
<evidence type="ECO:0000313" key="2">
    <source>
        <dbReference type="EMBL" id="OOZ38371.1"/>
    </source>
</evidence>
<dbReference type="InterPro" id="IPR001940">
    <property type="entry name" value="Peptidase_S1C"/>
</dbReference>
<reference evidence="2 3" key="1">
    <citation type="submission" date="2016-11" db="EMBL/GenBank/DDBJ databases">
        <title>Mixed transmission modes and dynamic genome evolution in an obligate animal-bacterial symbiosis.</title>
        <authorList>
            <person name="Russell S.L."/>
            <person name="Corbett-Detig R.B."/>
            <person name="Cavanaugh C.M."/>
        </authorList>
    </citation>
    <scope>NUCLEOTIDE SEQUENCE [LARGE SCALE GENOMIC DNA]</scope>
    <source>
        <strain evidence="2">Sveles-Q1</strain>
    </source>
</reference>
<protein>
    <recommendedName>
        <fullName evidence="4">Serine protease</fullName>
    </recommendedName>
</protein>
<dbReference type="GO" id="GO:0006508">
    <property type="term" value="P:proteolysis"/>
    <property type="evidence" value="ECO:0007669"/>
    <property type="project" value="InterPro"/>
</dbReference>
<feature type="chain" id="PRO_5012910697" description="Serine protease" evidence="1">
    <location>
        <begin position="25"/>
        <end position="421"/>
    </location>
</feature>
<dbReference type="PROSITE" id="PS51257">
    <property type="entry name" value="PROKAR_LIPOPROTEIN"/>
    <property type="match status" value="1"/>
</dbReference>
<dbReference type="EMBL" id="MPRL01000097">
    <property type="protein sequence ID" value="OOZ38371.1"/>
    <property type="molecule type" value="Genomic_DNA"/>
</dbReference>
<dbReference type="OrthoDB" id="8581982at2"/>
<dbReference type="InterPro" id="IPR009003">
    <property type="entry name" value="Peptidase_S1_PA"/>
</dbReference>
<gene>
    <name evidence="2" type="ORF">BOW53_15795</name>
</gene>
<accession>A0A1T2KZX0</accession>
<dbReference type="SUPFAM" id="SSF50494">
    <property type="entry name" value="Trypsin-like serine proteases"/>
    <property type="match status" value="1"/>
</dbReference>
<organism evidence="2 3">
    <name type="scientific">Solemya pervernicosa gill symbiont</name>
    <dbReference type="NCBI Taxonomy" id="642797"/>
    <lineage>
        <taxon>Bacteria</taxon>
        <taxon>Pseudomonadati</taxon>
        <taxon>Pseudomonadota</taxon>
        <taxon>Gammaproteobacteria</taxon>
        <taxon>sulfur-oxidizing symbionts</taxon>
    </lineage>
</organism>
<dbReference type="Pfam" id="PF13365">
    <property type="entry name" value="Trypsin_2"/>
    <property type="match status" value="1"/>
</dbReference>
<name>A0A1T2KZX0_9GAMM</name>
<sequence length="421" mass="47388">MVNRITLHSALLLALFACSSISHAADEARQLFSALKQQVYQVRVLDTYTSDQSSIGSGFLVTADGHIATNYHVVSSYVQKPENFRLEVKQHDDTHLQAKLVGFDIINDLAILQIEQRETAYFSISDGGPQQGERIYSIGNPHDLGMTIIEGNYNGLVETSRYDRLHFSGSLNPGMSGGPAVNQAGRVVGINVSKGGEHISFLVPAIKLRQLIDNLSDSTPSSEYQRQIGKALFSDQNQFYSSLFNAKTPLTPFGELLLPGQLKQSLKCWGHAEESPEIRYSSFHKHCKSQDNLYIDSDFRTGTFVYNYEWFDADRLNTAQFYNTLEKRFEHPRFGNTSDKERITEFACTTHFVTLADHSWKVSNCLRSYRDYAELYDASLLMVSVDEYEKAALITVGASGISKQNALSLFKLFMESMQWKS</sequence>
<dbReference type="PANTHER" id="PTHR22939">
    <property type="entry name" value="SERINE PROTEASE FAMILY S1C HTRA-RELATED"/>
    <property type="match status" value="1"/>
</dbReference>
<keyword evidence="3" id="KW-1185">Reference proteome</keyword>
<dbReference type="AlphaFoldDB" id="A0A1T2KZX0"/>
<dbReference type="PRINTS" id="PR00834">
    <property type="entry name" value="PROTEASES2C"/>
</dbReference>
<dbReference type="GO" id="GO:0004252">
    <property type="term" value="F:serine-type endopeptidase activity"/>
    <property type="evidence" value="ECO:0007669"/>
    <property type="project" value="InterPro"/>
</dbReference>
<evidence type="ECO:0008006" key="4">
    <source>
        <dbReference type="Google" id="ProtNLM"/>
    </source>
</evidence>